<evidence type="ECO:0000256" key="1">
    <source>
        <dbReference type="ARBA" id="ARBA00004141"/>
    </source>
</evidence>
<feature type="signal peptide" evidence="7">
    <location>
        <begin position="1"/>
        <end position="19"/>
    </location>
</feature>
<name>A0A9N9P409_9GLOM</name>
<dbReference type="InterPro" id="IPR039421">
    <property type="entry name" value="Type_1_exporter"/>
</dbReference>
<dbReference type="SMART" id="SM00382">
    <property type="entry name" value="AAA"/>
    <property type="match status" value="1"/>
</dbReference>
<feature type="non-terminal residue" evidence="9">
    <location>
        <position position="232"/>
    </location>
</feature>
<organism evidence="9 10">
    <name type="scientific">Racocetra fulgida</name>
    <dbReference type="NCBI Taxonomy" id="60492"/>
    <lineage>
        <taxon>Eukaryota</taxon>
        <taxon>Fungi</taxon>
        <taxon>Fungi incertae sedis</taxon>
        <taxon>Mucoromycota</taxon>
        <taxon>Glomeromycotina</taxon>
        <taxon>Glomeromycetes</taxon>
        <taxon>Diversisporales</taxon>
        <taxon>Gigasporaceae</taxon>
        <taxon>Racocetra</taxon>
    </lineage>
</organism>
<keyword evidence="4" id="KW-0067">ATP-binding</keyword>
<evidence type="ECO:0000256" key="3">
    <source>
        <dbReference type="ARBA" id="ARBA00022741"/>
    </source>
</evidence>
<dbReference type="Gene3D" id="1.20.1560.10">
    <property type="entry name" value="ABC transporter type 1, transmembrane domain"/>
    <property type="match status" value="1"/>
</dbReference>
<dbReference type="InterPro" id="IPR017871">
    <property type="entry name" value="ABC_transporter-like_CS"/>
</dbReference>
<dbReference type="GO" id="GO:0005524">
    <property type="term" value="F:ATP binding"/>
    <property type="evidence" value="ECO:0007669"/>
    <property type="project" value="UniProtKB-KW"/>
</dbReference>
<keyword evidence="6" id="KW-0472">Membrane</keyword>
<feature type="non-terminal residue" evidence="9">
    <location>
        <position position="1"/>
    </location>
</feature>
<dbReference type="SUPFAM" id="SSF52540">
    <property type="entry name" value="P-loop containing nucleoside triphosphate hydrolases"/>
    <property type="match status" value="1"/>
</dbReference>
<feature type="domain" description="ABC transporter" evidence="8">
    <location>
        <begin position="62"/>
        <end position="232"/>
    </location>
</feature>
<dbReference type="Gene3D" id="3.40.50.300">
    <property type="entry name" value="P-loop containing nucleotide triphosphate hydrolases"/>
    <property type="match status" value="2"/>
</dbReference>
<dbReference type="InterPro" id="IPR003439">
    <property type="entry name" value="ABC_transporter-like_ATP-bd"/>
</dbReference>
<keyword evidence="7" id="KW-0732">Signal</keyword>
<gene>
    <name evidence="9" type="ORF">RFULGI_LOCUS16464</name>
</gene>
<evidence type="ECO:0000313" key="9">
    <source>
        <dbReference type="EMBL" id="CAG8788098.1"/>
    </source>
</evidence>
<reference evidence="9" key="1">
    <citation type="submission" date="2021-06" db="EMBL/GenBank/DDBJ databases">
        <authorList>
            <person name="Kallberg Y."/>
            <person name="Tangrot J."/>
            <person name="Rosling A."/>
        </authorList>
    </citation>
    <scope>NUCLEOTIDE SEQUENCE</scope>
    <source>
        <strain evidence="9">IN212</strain>
    </source>
</reference>
<feature type="chain" id="PRO_5040331448" evidence="7">
    <location>
        <begin position="20"/>
        <end position="232"/>
    </location>
</feature>
<keyword evidence="10" id="KW-1185">Reference proteome</keyword>
<accession>A0A9N9P409</accession>
<dbReference type="PROSITE" id="PS50893">
    <property type="entry name" value="ABC_TRANSPORTER_2"/>
    <property type="match status" value="1"/>
</dbReference>
<dbReference type="GO" id="GO:0042626">
    <property type="term" value="F:ATPase-coupled transmembrane transporter activity"/>
    <property type="evidence" value="ECO:0007669"/>
    <property type="project" value="TreeGrafter"/>
</dbReference>
<evidence type="ECO:0000256" key="5">
    <source>
        <dbReference type="ARBA" id="ARBA00022989"/>
    </source>
</evidence>
<dbReference type="OrthoDB" id="6500128at2759"/>
<dbReference type="EMBL" id="CAJVPZ010058518">
    <property type="protein sequence ID" value="CAG8788098.1"/>
    <property type="molecule type" value="Genomic_DNA"/>
</dbReference>
<comment type="subcellular location">
    <subcellularLocation>
        <location evidence="1">Membrane</location>
        <topology evidence="1">Multi-pass membrane protein</topology>
    </subcellularLocation>
</comment>
<dbReference type="Pfam" id="PF00005">
    <property type="entry name" value="ABC_tran"/>
    <property type="match status" value="1"/>
</dbReference>
<dbReference type="InterPro" id="IPR036640">
    <property type="entry name" value="ABC1_TM_sf"/>
</dbReference>
<evidence type="ECO:0000259" key="8">
    <source>
        <dbReference type="PROSITE" id="PS50893"/>
    </source>
</evidence>
<dbReference type="GO" id="GO:0005886">
    <property type="term" value="C:plasma membrane"/>
    <property type="evidence" value="ECO:0007669"/>
    <property type="project" value="TreeGrafter"/>
</dbReference>
<sequence length="232" mass="25149">VINAFFAVIISAFSLANIALDLQAFAIAVGAGAKILETIDLVPPIDSASPTGEIPDYVEGHFQFKNVSFSYPSRSNVKVLDNISFYIESGKSVAIVGASGLGKKLSVEEKYKMIKNACEISNAAEFIVRLPNQYETMVGEGGILLSGGQKQRIAIARAIVRDPKILFLDEATSALDSQSEKLVQDALNKASKNRTTIIVTHQLSTIRNATKIIVMNERAVIEYGSHYELIAK</sequence>
<dbReference type="InterPro" id="IPR027417">
    <property type="entry name" value="P-loop_NTPase"/>
</dbReference>
<keyword evidence="3" id="KW-0547">Nucleotide-binding</keyword>
<dbReference type="GO" id="GO:0016887">
    <property type="term" value="F:ATP hydrolysis activity"/>
    <property type="evidence" value="ECO:0007669"/>
    <property type="project" value="InterPro"/>
</dbReference>
<evidence type="ECO:0000256" key="7">
    <source>
        <dbReference type="SAM" id="SignalP"/>
    </source>
</evidence>
<dbReference type="PANTHER" id="PTHR24222">
    <property type="entry name" value="ABC TRANSPORTER B FAMILY"/>
    <property type="match status" value="1"/>
</dbReference>
<comment type="caution">
    <text evidence="9">The sequence shown here is derived from an EMBL/GenBank/DDBJ whole genome shotgun (WGS) entry which is preliminary data.</text>
</comment>
<dbReference type="PROSITE" id="PS00211">
    <property type="entry name" value="ABC_TRANSPORTER_1"/>
    <property type="match status" value="1"/>
</dbReference>
<evidence type="ECO:0000256" key="2">
    <source>
        <dbReference type="ARBA" id="ARBA00022692"/>
    </source>
</evidence>
<dbReference type="InterPro" id="IPR003593">
    <property type="entry name" value="AAA+_ATPase"/>
</dbReference>
<dbReference type="AlphaFoldDB" id="A0A9N9P409"/>
<protein>
    <submittedName>
        <fullName evidence="9">6940_t:CDS:1</fullName>
    </submittedName>
</protein>
<keyword evidence="5" id="KW-1133">Transmembrane helix</keyword>
<evidence type="ECO:0000256" key="4">
    <source>
        <dbReference type="ARBA" id="ARBA00022840"/>
    </source>
</evidence>
<evidence type="ECO:0000313" key="10">
    <source>
        <dbReference type="Proteomes" id="UP000789396"/>
    </source>
</evidence>
<keyword evidence="2" id="KW-0812">Transmembrane</keyword>
<dbReference type="PANTHER" id="PTHR24222:SF76">
    <property type="entry name" value="MYCOBACTIN IMPORT ATP-BINDING_PERMEASE PROTEIN IRTB"/>
    <property type="match status" value="1"/>
</dbReference>
<evidence type="ECO:0000256" key="6">
    <source>
        <dbReference type="ARBA" id="ARBA00023136"/>
    </source>
</evidence>
<proteinExistence type="predicted"/>
<dbReference type="Proteomes" id="UP000789396">
    <property type="component" value="Unassembled WGS sequence"/>
</dbReference>